<comment type="similarity">
    <text evidence="6">Belongs to the carbohydrate kinase PfkB family. LacC subfamily.</text>
</comment>
<sequence length="307" mass="34327">MMIHLVCPNPALDRTLLVERIEKNIPLRPSEVREYPGGKSFNVAYALKENGVSDYVIHTILGGRIGQYIQDLNMDKGNALQIVENSQNTRTCNIYMETETGDVTLFYEKGLDLTEDLLTQFTSQLEDSLSDGDWLVFSGSLMKGMPDDYIKQLIDRHPGVHTIVDTSGAALRAAYQSQPSLVKINNEELKDLYPDLDENSPEQILAILKEETPHENMIVTMGAKGSLAKIGHRFFRVAPLRVEALNPIASGDFYLGVLVKGLSQQEAPEIYLREAAAFSAANCLQYFPEVDQGEYQDLLEKVIVEEL</sequence>
<dbReference type="GO" id="GO:0008443">
    <property type="term" value="F:phosphofructokinase activity"/>
    <property type="evidence" value="ECO:0007669"/>
    <property type="project" value="TreeGrafter"/>
</dbReference>
<feature type="domain" description="Carbohydrate kinase PfkB" evidence="7">
    <location>
        <begin position="13"/>
        <end position="285"/>
    </location>
</feature>
<dbReference type="InterPro" id="IPR017583">
    <property type="entry name" value="Tagatose/fructose_Pkinase"/>
</dbReference>
<keyword evidence="4 8" id="KW-0418">Kinase</keyword>
<dbReference type="AlphaFoldDB" id="A0A380IAE6"/>
<reference evidence="8 9" key="1">
    <citation type="submission" date="2018-06" db="EMBL/GenBank/DDBJ databases">
        <authorList>
            <consortium name="Pathogen Informatics"/>
            <person name="Doyle S."/>
        </authorList>
    </citation>
    <scope>NUCLEOTIDE SEQUENCE [LARGE SCALE GENOMIC DNA]</scope>
    <source>
        <strain evidence="8 9">NCTC12957</strain>
    </source>
</reference>
<dbReference type="PANTHER" id="PTHR46566:SF2">
    <property type="entry name" value="ATP-DEPENDENT 6-PHOSPHOFRUCTOKINASE ISOZYME 2"/>
    <property type="match status" value="1"/>
</dbReference>
<accession>A0A380IAE6</accession>
<evidence type="ECO:0000256" key="3">
    <source>
        <dbReference type="ARBA" id="ARBA00022741"/>
    </source>
</evidence>
<dbReference type="PANTHER" id="PTHR46566">
    <property type="entry name" value="1-PHOSPHOFRUCTOKINASE-RELATED"/>
    <property type="match status" value="1"/>
</dbReference>
<keyword evidence="3 6" id="KW-0547">Nucleotide-binding</keyword>
<dbReference type="EMBL" id="UHEN01000001">
    <property type="protein sequence ID" value="SUN04971.1"/>
    <property type="molecule type" value="Genomic_DNA"/>
</dbReference>
<comment type="similarity">
    <text evidence="1">Belongs to the carbohydrate kinase pfkB family.</text>
</comment>
<evidence type="ECO:0000256" key="5">
    <source>
        <dbReference type="ARBA" id="ARBA00022840"/>
    </source>
</evidence>
<evidence type="ECO:0000313" key="9">
    <source>
        <dbReference type="Proteomes" id="UP000255213"/>
    </source>
</evidence>
<dbReference type="Gene3D" id="3.40.1190.20">
    <property type="match status" value="1"/>
</dbReference>
<keyword evidence="2 6" id="KW-0808">Transferase</keyword>
<evidence type="ECO:0000256" key="6">
    <source>
        <dbReference type="PIRNR" id="PIRNR000535"/>
    </source>
</evidence>
<dbReference type="InterPro" id="IPR029056">
    <property type="entry name" value="Ribokinase-like"/>
</dbReference>
<dbReference type="Pfam" id="PF00294">
    <property type="entry name" value="PfkB"/>
    <property type="match status" value="1"/>
</dbReference>
<dbReference type="PIRSF" id="PIRSF000535">
    <property type="entry name" value="1PFK/6PFK/LacC"/>
    <property type="match status" value="1"/>
</dbReference>
<evidence type="ECO:0000256" key="4">
    <source>
        <dbReference type="ARBA" id="ARBA00022777"/>
    </source>
</evidence>
<evidence type="ECO:0000313" key="8">
    <source>
        <dbReference type="EMBL" id="SUN04971.1"/>
    </source>
</evidence>
<dbReference type="GO" id="GO:0005988">
    <property type="term" value="P:lactose metabolic process"/>
    <property type="evidence" value="ECO:0007669"/>
    <property type="project" value="UniProtKB-KW"/>
</dbReference>
<dbReference type="GO" id="GO:2001059">
    <property type="term" value="P:D-tagatose 6-phosphate catabolic process"/>
    <property type="evidence" value="ECO:0007669"/>
    <property type="project" value="UniProtKB-UniPathway"/>
</dbReference>
<evidence type="ECO:0000256" key="1">
    <source>
        <dbReference type="ARBA" id="ARBA00005380"/>
    </source>
</evidence>
<gene>
    <name evidence="8" type="primary">lacC_1</name>
    <name evidence="8" type="ORF">NCTC12957_00075</name>
</gene>
<evidence type="ECO:0000256" key="2">
    <source>
        <dbReference type="ARBA" id="ARBA00022679"/>
    </source>
</evidence>
<dbReference type="RefSeq" id="WP_228064027.1">
    <property type="nucleotide sequence ID" value="NZ_CAKOCW010000012.1"/>
</dbReference>
<proteinExistence type="inferred from homology"/>
<dbReference type="EC" id="2.7.1.144" evidence="6"/>
<dbReference type="GO" id="GO:0005829">
    <property type="term" value="C:cytosol"/>
    <property type="evidence" value="ECO:0007669"/>
    <property type="project" value="TreeGrafter"/>
</dbReference>
<evidence type="ECO:0000259" key="7">
    <source>
        <dbReference type="Pfam" id="PF00294"/>
    </source>
</evidence>
<name>A0A380IAE6_STRAI</name>
<comment type="pathway">
    <text evidence="6">Carbohydrate metabolism; D-tagatose 6-phosphate degradation; D-glyceraldehyde 3-phosphate and glycerone phosphate from D-tagatose 6-phosphate: step 1/2.</text>
</comment>
<dbReference type="GO" id="GO:0005524">
    <property type="term" value="F:ATP binding"/>
    <property type="evidence" value="ECO:0007669"/>
    <property type="project" value="UniProtKB-KW"/>
</dbReference>
<dbReference type="Proteomes" id="UP000255213">
    <property type="component" value="Unassembled WGS sequence"/>
</dbReference>
<dbReference type="UniPathway" id="UPA00704">
    <property type="reaction ID" value="UER00715"/>
</dbReference>
<keyword evidence="6" id="KW-0423">Lactose metabolism</keyword>
<dbReference type="GO" id="GO:0009024">
    <property type="term" value="F:tagatose-6-phosphate kinase activity"/>
    <property type="evidence" value="ECO:0007669"/>
    <property type="project" value="UniProtKB-EC"/>
</dbReference>
<dbReference type="InterPro" id="IPR011611">
    <property type="entry name" value="PfkB_dom"/>
</dbReference>
<keyword evidence="5 6" id="KW-0067">ATP-binding</keyword>
<comment type="catalytic activity">
    <reaction evidence="6">
        <text>D-tagatofuranose 6-phosphate + ATP = D-tagatofuranose 1,6-bisphosphate + ADP + H(+)</text>
        <dbReference type="Rhea" id="RHEA:12420"/>
        <dbReference type="ChEBI" id="CHEBI:15378"/>
        <dbReference type="ChEBI" id="CHEBI:30616"/>
        <dbReference type="ChEBI" id="CHEBI:58694"/>
        <dbReference type="ChEBI" id="CHEBI:58695"/>
        <dbReference type="ChEBI" id="CHEBI:456216"/>
        <dbReference type="EC" id="2.7.1.144"/>
    </reaction>
</comment>
<protein>
    <recommendedName>
        <fullName evidence="6">Tagatose-6-phosphate kinase</fullName>
        <ecNumber evidence="6">2.7.1.144</ecNumber>
    </recommendedName>
</protein>
<dbReference type="SUPFAM" id="SSF53613">
    <property type="entry name" value="Ribokinase-like"/>
    <property type="match status" value="1"/>
</dbReference>
<organism evidence="8 9">
    <name type="scientific">Streptococcus acidominimus</name>
    <dbReference type="NCBI Taxonomy" id="1326"/>
    <lineage>
        <taxon>Bacteria</taxon>
        <taxon>Bacillati</taxon>
        <taxon>Bacillota</taxon>
        <taxon>Bacilli</taxon>
        <taxon>Lactobacillales</taxon>
        <taxon>Streptococcaceae</taxon>
        <taxon>Streptococcus</taxon>
    </lineage>
</organism>